<feature type="compositionally biased region" description="Polar residues" evidence="1">
    <location>
        <begin position="22"/>
        <end position="35"/>
    </location>
</feature>
<accession>A0A1R3JN86</accession>
<feature type="region of interest" description="Disordered" evidence="1">
    <location>
        <begin position="1"/>
        <end position="35"/>
    </location>
</feature>
<dbReference type="EMBL" id="AWUE01015657">
    <property type="protein sequence ID" value="OMO96346.1"/>
    <property type="molecule type" value="Genomic_DNA"/>
</dbReference>
<keyword evidence="3" id="KW-1185">Reference proteome</keyword>
<protein>
    <submittedName>
        <fullName evidence="2">Uncharacterized protein</fullName>
    </submittedName>
</protein>
<dbReference type="Proteomes" id="UP000187203">
    <property type="component" value="Unassembled WGS sequence"/>
</dbReference>
<gene>
    <name evidence="2" type="ORF">COLO4_15334</name>
</gene>
<evidence type="ECO:0000256" key="1">
    <source>
        <dbReference type="SAM" id="MobiDB-lite"/>
    </source>
</evidence>
<proteinExistence type="predicted"/>
<name>A0A1R3JN86_9ROSI</name>
<organism evidence="2 3">
    <name type="scientific">Corchorus olitorius</name>
    <dbReference type="NCBI Taxonomy" id="93759"/>
    <lineage>
        <taxon>Eukaryota</taxon>
        <taxon>Viridiplantae</taxon>
        <taxon>Streptophyta</taxon>
        <taxon>Embryophyta</taxon>
        <taxon>Tracheophyta</taxon>
        <taxon>Spermatophyta</taxon>
        <taxon>Magnoliopsida</taxon>
        <taxon>eudicotyledons</taxon>
        <taxon>Gunneridae</taxon>
        <taxon>Pentapetalae</taxon>
        <taxon>rosids</taxon>
        <taxon>malvids</taxon>
        <taxon>Malvales</taxon>
        <taxon>Malvaceae</taxon>
        <taxon>Grewioideae</taxon>
        <taxon>Apeibeae</taxon>
        <taxon>Corchorus</taxon>
    </lineage>
</organism>
<reference evidence="3" key="1">
    <citation type="submission" date="2013-09" db="EMBL/GenBank/DDBJ databases">
        <title>Corchorus olitorius genome sequencing.</title>
        <authorList>
            <person name="Alam M."/>
            <person name="Haque M.S."/>
            <person name="Islam M.S."/>
            <person name="Emdad E.M."/>
            <person name="Islam M.M."/>
            <person name="Ahmed B."/>
            <person name="Halim A."/>
            <person name="Hossen Q.M.M."/>
            <person name="Hossain M.Z."/>
            <person name="Ahmed R."/>
            <person name="Khan M.M."/>
            <person name="Islam R."/>
            <person name="Rashid M.M."/>
            <person name="Khan S.A."/>
            <person name="Rahman M.S."/>
            <person name="Alam M."/>
            <person name="Yahiya A.S."/>
            <person name="Khan M.S."/>
            <person name="Azam M.S."/>
            <person name="Haque T."/>
            <person name="Lashkar M.Z.H."/>
            <person name="Akhand A.I."/>
            <person name="Morshed G."/>
            <person name="Roy S."/>
            <person name="Uddin K.S."/>
            <person name="Rabeya T."/>
            <person name="Hossain A.S."/>
            <person name="Chowdhury A."/>
            <person name="Snigdha A.R."/>
            <person name="Mortoza M.S."/>
            <person name="Matin S.A."/>
            <person name="Hoque S.M.E."/>
            <person name="Islam M.K."/>
            <person name="Roy D.K."/>
            <person name="Haider R."/>
            <person name="Moosa M.M."/>
            <person name="Elias S.M."/>
            <person name="Hasan A.M."/>
            <person name="Jahan S."/>
            <person name="Shafiuddin M."/>
            <person name="Mahmood N."/>
            <person name="Shommy N.S."/>
        </authorList>
    </citation>
    <scope>NUCLEOTIDE SEQUENCE [LARGE SCALE GENOMIC DNA]</scope>
    <source>
        <strain evidence="3">cv. O-4</strain>
    </source>
</reference>
<evidence type="ECO:0000313" key="2">
    <source>
        <dbReference type="EMBL" id="OMO96346.1"/>
    </source>
</evidence>
<comment type="caution">
    <text evidence="2">The sequence shown here is derived from an EMBL/GenBank/DDBJ whole genome shotgun (WGS) entry which is preliminary data.</text>
</comment>
<evidence type="ECO:0000313" key="3">
    <source>
        <dbReference type="Proteomes" id="UP000187203"/>
    </source>
</evidence>
<sequence length="35" mass="3978">MASTALEGNRRRPLHHHLIPQSLHQPPSSVPSLRR</sequence>
<dbReference type="AlphaFoldDB" id="A0A1R3JN86"/>